<dbReference type="GO" id="GO:0016887">
    <property type="term" value="F:ATP hydrolysis activity"/>
    <property type="evidence" value="ECO:0007669"/>
    <property type="project" value="InterPro"/>
</dbReference>
<dbReference type="InterPro" id="IPR008995">
    <property type="entry name" value="Mo/tungstate-bd_C_term_dom"/>
</dbReference>
<dbReference type="CDD" id="cd03259">
    <property type="entry name" value="ABC_Carb_Solutes_like"/>
    <property type="match status" value="1"/>
</dbReference>
<dbReference type="Gene3D" id="3.40.50.300">
    <property type="entry name" value="P-loop containing nucleotide triphosphate hydrolases"/>
    <property type="match status" value="1"/>
</dbReference>
<name>E8R8K5_DESM0</name>
<reference evidence="8 9" key="2">
    <citation type="journal article" date="2011" name="Stand. Genomic Sci.">
        <title>Complete genome sequence of Desulfurococcus mucosus type strain (O7/1).</title>
        <authorList>
            <person name="Wirth R."/>
            <person name="Chertkov O."/>
            <person name="Held B."/>
            <person name="Lapidus A."/>
            <person name="Nolan M."/>
            <person name="Lucas S."/>
            <person name="Hammon N."/>
            <person name="Deshpande S."/>
            <person name="Cheng J.F."/>
            <person name="Tapia R."/>
            <person name="Han C."/>
            <person name="Goodwin L."/>
            <person name="Pitluck S."/>
            <person name="Liolios K."/>
            <person name="Ioanna P."/>
            <person name="Ivanova N."/>
            <person name="Mavromatis K."/>
            <person name="Mikhailova N."/>
            <person name="Pati A."/>
            <person name="Chen A."/>
            <person name="Palaniappan K."/>
            <person name="Land M."/>
            <person name="Hauser L."/>
            <person name="Chang Y.J."/>
            <person name="Jeffries C.D."/>
            <person name="Bilek Y."/>
            <person name="Hader T."/>
            <person name="Rohde M."/>
            <person name="Spring S."/>
            <person name="Sikorski J."/>
            <person name="Goker M."/>
            <person name="Woyke T."/>
            <person name="Bristow J."/>
            <person name="Eisen J.A."/>
            <person name="Markowitz V."/>
            <person name="Hugenholtz P."/>
            <person name="Kyrpides N.C."/>
            <person name="Klenk H.P."/>
        </authorList>
    </citation>
    <scope>NUCLEOTIDE SEQUENCE [LARGE SCALE GENOMIC DNA]</scope>
    <source>
        <strain evidence="9">ATCC 35584 / DSM 2162 / JCM 9187 / O7/1</strain>
    </source>
</reference>
<dbReference type="Pfam" id="PF08402">
    <property type="entry name" value="TOBE_2"/>
    <property type="match status" value="1"/>
</dbReference>
<reference evidence="9" key="1">
    <citation type="submission" date="2010-11" db="EMBL/GenBank/DDBJ databases">
        <title>The complete genome of Desulfurococcus mucosus DSM 2162.</title>
        <authorList>
            <consortium name="US DOE Joint Genome Institute (JGI-PGF)"/>
            <person name="Lucas S."/>
            <person name="Copeland A."/>
            <person name="Lapidus A."/>
            <person name="Bruce D."/>
            <person name="Goodwin L."/>
            <person name="Pitluck S."/>
            <person name="Kyrpides N."/>
            <person name="Mavromatis K."/>
            <person name="Pagani I."/>
            <person name="Ivanova N."/>
            <person name="Ovchinnikova G."/>
            <person name="Chertkov O."/>
            <person name="Held B."/>
            <person name="Brettin T."/>
            <person name="Detter J.C."/>
            <person name="Tapia R."/>
            <person name="Han C."/>
            <person name="Land M."/>
            <person name="Hauser L."/>
            <person name="Markowitz V."/>
            <person name="Cheng J.-F."/>
            <person name="Hugenholtz P."/>
            <person name="Woyke T."/>
            <person name="Wu D."/>
            <person name="Wirth R."/>
            <person name="Bilek Y."/>
            <person name="Hader T."/>
            <person name="Klenk H.-P."/>
            <person name="Eisen J.A."/>
        </authorList>
    </citation>
    <scope>NUCLEOTIDE SEQUENCE [LARGE SCALE GENOMIC DNA]</scope>
    <source>
        <strain evidence="9">ATCC 35584 / DSM 2162 / JCM 9187 / O7/1</strain>
    </source>
</reference>
<dbReference type="PANTHER" id="PTHR43875">
    <property type="entry name" value="MALTODEXTRIN IMPORT ATP-BINDING PROTEIN MSMX"/>
    <property type="match status" value="1"/>
</dbReference>
<dbReference type="Pfam" id="PF00005">
    <property type="entry name" value="ABC_tran"/>
    <property type="match status" value="1"/>
</dbReference>
<dbReference type="PANTHER" id="PTHR43875:SF15">
    <property type="entry name" value="TREHALOSE IMPORT ATP-BINDING PROTEIN SUGC"/>
    <property type="match status" value="1"/>
</dbReference>
<evidence type="ECO:0000259" key="7">
    <source>
        <dbReference type="PROSITE" id="PS50893"/>
    </source>
</evidence>
<dbReference type="SUPFAM" id="SSF52540">
    <property type="entry name" value="P-loop containing nucleoside triphosphate hydrolases"/>
    <property type="match status" value="1"/>
</dbReference>
<dbReference type="Proteomes" id="UP000001068">
    <property type="component" value="Chromosome"/>
</dbReference>
<dbReference type="STRING" id="765177.Desmu_0519"/>
<accession>E8R8K5</accession>
<evidence type="ECO:0000256" key="1">
    <source>
        <dbReference type="ARBA" id="ARBA00022448"/>
    </source>
</evidence>
<gene>
    <name evidence="8" type="ordered locus">Desmu_0519</name>
</gene>
<dbReference type="Gene3D" id="2.40.50.140">
    <property type="entry name" value="Nucleic acid-binding proteins"/>
    <property type="match status" value="1"/>
</dbReference>
<keyword evidence="2" id="KW-1003">Cell membrane</keyword>
<keyword evidence="4" id="KW-0067">ATP-binding</keyword>
<sequence>MTLRRRMIVVSVEIRGVSKKFGKVEALKGIDLFIRSGEFFAILGPSGCGKTTLLRIIAGLEKPSTGRVFFDGVDVTGYPAEYRNVAMVFQFYALYPTTVYENIALPLKSRKYKGKEIYERVRKISEVVGLSDKLNLHVNKLSVADKQRVALARAMAREPNLYLLDEPLTILDPVSRIIMRSELKRVQRELGQTVIYVTHDQVEALTLADRIAVMSFGRVEQVGEPDAIYNNPVNTYVGWFLGEPGMNFIDVQVSGEGLAIGGSAIYVNRDMAAVLRKKGFDRVLLGFRGENAIVSRHSGGGGVSFASRVSVIEFLGTRYIITLEAGGQEFKVVMDTKRFEELSPKVGEEVYVRIRDSYIRLYDPEGRIIELSEGDK</sequence>
<keyword evidence="1" id="KW-0813">Transport</keyword>
<dbReference type="InterPro" id="IPR003593">
    <property type="entry name" value="AAA+_ATPase"/>
</dbReference>
<evidence type="ECO:0000256" key="2">
    <source>
        <dbReference type="ARBA" id="ARBA00022475"/>
    </source>
</evidence>
<dbReference type="PROSITE" id="PS50893">
    <property type="entry name" value="ABC_TRANSPORTER_2"/>
    <property type="match status" value="1"/>
</dbReference>
<keyword evidence="3" id="KW-0547">Nucleotide-binding</keyword>
<dbReference type="GO" id="GO:0055052">
    <property type="term" value="C:ATP-binding cassette (ABC) transporter complex, substrate-binding subunit-containing"/>
    <property type="evidence" value="ECO:0007669"/>
    <property type="project" value="TreeGrafter"/>
</dbReference>
<dbReference type="InterPro" id="IPR003439">
    <property type="entry name" value="ABC_transporter-like_ATP-bd"/>
</dbReference>
<dbReference type="InterPro" id="IPR015853">
    <property type="entry name" value="ABC_transpr_FbpC"/>
</dbReference>
<dbReference type="AlphaFoldDB" id="E8R8K5"/>
<evidence type="ECO:0000256" key="6">
    <source>
        <dbReference type="ARBA" id="ARBA00023136"/>
    </source>
</evidence>
<evidence type="ECO:0000256" key="4">
    <source>
        <dbReference type="ARBA" id="ARBA00022840"/>
    </source>
</evidence>
<proteinExistence type="predicted"/>
<dbReference type="InterPro" id="IPR012340">
    <property type="entry name" value="NA-bd_OB-fold"/>
</dbReference>
<dbReference type="InterPro" id="IPR027417">
    <property type="entry name" value="P-loop_NTPase"/>
</dbReference>
<dbReference type="EMBL" id="CP002363">
    <property type="protein sequence ID" value="ADV64831.1"/>
    <property type="molecule type" value="Genomic_DNA"/>
</dbReference>
<feature type="domain" description="ABC transporter" evidence="7">
    <location>
        <begin position="12"/>
        <end position="241"/>
    </location>
</feature>
<dbReference type="KEGG" id="dmu:Desmu_0519"/>
<dbReference type="RefSeq" id="WP_013562053.1">
    <property type="nucleotide sequence ID" value="NC_014961.1"/>
</dbReference>
<evidence type="ECO:0000313" key="8">
    <source>
        <dbReference type="EMBL" id="ADV64831.1"/>
    </source>
</evidence>
<dbReference type="GeneID" id="10153212"/>
<keyword evidence="6" id="KW-0472">Membrane</keyword>
<evidence type="ECO:0000256" key="5">
    <source>
        <dbReference type="ARBA" id="ARBA00022967"/>
    </source>
</evidence>
<evidence type="ECO:0000313" key="9">
    <source>
        <dbReference type="Proteomes" id="UP000001068"/>
    </source>
</evidence>
<dbReference type="Gene3D" id="2.40.50.100">
    <property type="match status" value="1"/>
</dbReference>
<dbReference type="SUPFAM" id="SSF50331">
    <property type="entry name" value="MOP-like"/>
    <property type="match status" value="1"/>
</dbReference>
<dbReference type="GO" id="GO:0005524">
    <property type="term" value="F:ATP binding"/>
    <property type="evidence" value="ECO:0007669"/>
    <property type="project" value="UniProtKB-KW"/>
</dbReference>
<dbReference type="FunFam" id="3.40.50.300:FF:000042">
    <property type="entry name" value="Maltose/maltodextrin ABC transporter, ATP-binding protein"/>
    <property type="match status" value="1"/>
</dbReference>
<keyword evidence="5" id="KW-1278">Translocase</keyword>
<dbReference type="InterPro" id="IPR013611">
    <property type="entry name" value="Transp-assoc_OB_typ2"/>
</dbReference>
<dbReference type="SMART" id="SM00382">
    <property type="entry name" value="AAA"/>
    <property type="match status" value="1"/>
</dbReference>
<dbReference type="GO" id="GO:0015408">
    <property type="term" value="F:ABC-type ferric iron transporter activity"/>
    <property type="evidence" value="ECO:0007669"/>
    <property type="project" value="InterPro"/>
</dbReference>
<dbReference type="InterPro" id="IPR047641">
    <property type="entry name" value="ABC_transpr_MalK/UgpC-like"/>
</dbReference>
<protein>
    <submittedName>
        <fullName evidence="8">ABC transporter related protein</fullName>
    </submittedName>
</protein>
<keyword evidence="9" id="KW-1185">Reference proteome</keyword>
<dbReference type="HOGENOM" id="CLU_000604_1_1_2"/>
<organism evidence="8 9">
    <name type="scientific">Desulfurococcus mucosus (strain ATCC 35584 / DSM 2162 / JCM 9187 / O7/1)</name>
    <dbReference type="NCBI Taxonomy" id="765177"/>
    <lineage>
        <taxon>Archaea</taxon>
        <taxon>Thermoproteota</taxon>
        <taxon>Thermoprotei</taxon>
        <taxon>Desulfurococcales</taxon>
        <taxon>Desulfurococcaceae</taxon>
        <taxon>Desulfurococcus</taxon>
    </lineage>
</organism>
<evidence type="ECO:0000256" key="3">
    <source>
        <dbReference type="ARBA" id="ARBA00022741"/>
    </source>
</evidence>
<dbReference type="eggNOG" id="arCOG00177">
    <property type="taxonomic scope" value="Archaea"/>
</dbReference>